<proteinExistence type="predicted"/>
<protein>
    <submittedName>
        <fullName evidence="1">Uncharacterized protein</fullName>
    </submittedName>
</protein>
<reference evidence="1 2" key="1">
    <citation type="submission" date="2021-06" db="EMBL/GenBank/DDBJ databases">
        <authorList>
            <person name="Palmer J.M."/>
        </authorList>
    </citation>
    <scope>NUCLEOTIDE SEQUENCE [LARGE SCALE GENOMIC DNA]</scope>
    <source>
        <strain evidence="1 2">GA_2019</strain>
        <tissue evidence="1">Muscle</tissue>
    </source>
</reference>
<comment type="caution">
    <text evidence="1">The sequence shown here is derived from an EMBL/GenBank/DDBJ whole genome shotgun (WGS) entry which is preliminary data.</text>
</comment>
<gene>
    <name evidence="1" type="ORF">GOODEAATRI_014826</name>
</gene>
<dbReference type="EMBL" id="JAHRIO010001064">
    <property type="protein sequence ID" value="MEQ2158672.1"/>
    <property type="molecule type" value="Genomic_DNA"/>
</dbReference>
<evidence type="ECO:0000313" key="2">
    <source>
        <dbReference type="Proteomes" id="UP001476798"/>
    </source>
</evidence>
<evidence type="ECO:0000313" key="1">
    <source>
        <dbReference type="EMBL" id="MEQ2158672.1"/>
    </source>
</evidence>
<accession>A0ABV0MHT8</accession>
<organism evidence="1 2">
    <name type="scientific">Goodea atripinnis</name>
    <dbReference type="NCBI Taxonomy" id="208336"/>
    <lineage>
        <taxon>Eukaryota</taxon>
        <taxon>Metazoa</taxon>
        <taxon>Chordata</taxon>
        <taxon>Craniata</taxon>
        <taxon>Vertebrata</taxon>
        <taxon>Euteleostomi</taxon>
        <taxon>Actinopterygii</taxon>
        <taxon>Neopterygii</taxon>
        <taxon>Teleostei</taxon>
        <taxon>Neoteleostei</taxon>
        <taxon>Acanthomorphata</taxon>
        <taxon>Ovalentaria</taxon>
        <taxon>Atherinomorphae</taxon>
        <taxon>Cyprinodontiformes</taxon>
        <taxon>Goodeidae</taxon>
        <taxon>Goodea</taxon>
    </lineage>
</organism>
<name>A0ABV0MHT8_9TELE</name>
<sequence length="135" mass="14845">MHPKCKYYQSLLIYFYTYSAVLGVHKSALHQSSVHPQQSEQRSGPGHRDWTLHPDLISHLRPGEDSAEQQWICSLHGRLCTASCGSDCAPPLGVDTFTHGLLTEDAPLRFSSSSADIIASERTGAPGFQNLPQLV</sequence>
<keyword evidence="2" id="KW-1185">Reference proteome</keyword>
<dbReference type="Proteomes" id="UP001476798">
    <property type="component" value="Unassembled WGS sequence"/>
</dbReference>